<dbReference type="KEGG" id="pcot:PCOAH_00016180"/>
<sequence>MRLPLLVSALGVLCWARGGIALELGHSLSLKNTPDASTLNIQVENDKNKICKNAFLYINVAELLSQNEEESYVQKCEEILETIKNENPDEVADAEINEFILSLLHARSNYAIINEADEEVLSKLLRSINGSISEEQALKRAKHFVMYNKFIKDRTNVKNVQEMLVISSKEDEFMNEPKRIMIENIVNNFDMFHEYLVIWMGNVKVGKRYAGQSFLSIKNNAFCTTHIHLCQKFYEQSIIYYRLKIIFDNLVTYVDENSKHFKKDKLLELLDMDSKVGKESQVHHNYVLEDETVIPSLWLTDINGKHRVIVEVSQDGNKKLMHGKDINKREVSQKFLVTVKNLRRDLKDEGLYADLMKTVKNYVLSITQIDNDISNLVRELDYEDVEKCKREANPCRQGGLLLLIDLNFFLYYGFLKIEEDKNLVTFNDVAPTFTNLYKANHILFLYLLKTGFEENKNSEYMAYKFYKNIGYKKVPNEKAYAIFKAKSSLTNLPKISPEALNEHFLSIFPSTPENYTPHPTELDKYQFFFSAAFKDCNINQGYSPNSKELWSELLYAFDHLGWFYVPPHSIISSLSRMSFVRQMLISRNFILKNSEALAFLDTQVAKLMDLIHLSLGIDKSRDVLDFSIPSKFFHYENDYNTLKESDKKRLMFTYDYVDSIANNYYFYHDVKYHVFKTEYENRFFTSFPNVYSLAYQLFNELAINMNVVTNAPLKKKLKDKSKYAWFTLLNIIGKNHDIYSKGPRLVFAAYMLALVYFIESHIDISRYQPKEYYFMKQSLPLIDNVHKSGFNMLKKRCDMLINFMKINKAPQKYQQTNMEEYIKLMNLTAIVLWGKESKKSVFYDDDVSLYKKLMIACVFNGGKTVQEKAIESINKSCDVKFYGLNPNRLDEFIDINMSINKWNPMILEKQAQSFVLSCKTQKLMYNNINVEKIKLDSFYKLADAPEMIKTYHCFKLGRQAASLLESIILKKKFVQFRVKDAMDVYDFFYINKVLSNNVHRDFQTFLKDKKGYEKNQNEIIISNSPLGPEKTKKLIDEHQCYWFSSYDNFKVLWMHVSSNMGTGTYLKNFFSEIWRNMHYIFKRKATVKDVEFFSGDLPQKELIDYYSPLVHSESHCQEQTQSLFISLRDNDENNRMDIPDKIKKAYFQCKLDYYKNNHTDKTHLIKPRDFLDQKVYVLKQPYYLIGNIDNTHKNKLLRLFVTETTLDYLLLDNINIPECFGRCTVDHFSRVVLQQEKTNKHDQVIKNALIPDNTASKKRKEMTVYVSNIYVHNIKTDYLTKEEITKKDIEENKVKVCLGVGTYFNQNFLTEQHFNLTHKPVLDFGSEHNFKVFLKKNESQLSKNENDICFVNYTLNITNIEITDPYREISEDLIKNLYILKNK</sequence>
<evidence type="ECO:0000313" key="2">
    <source>
        <dbReference type="EMBL" id="ANQ07540.1"/>
    </source>
</evidence>
<evidence type="ECO:0000256" key="1">
    <source>
        <dbReference type="SAM" id="SignalP"/>
    </source>
</evidence>
<evidence type="ECO:0008006" key="4">
    <source>
        <dbReference type="Google" id="ProtNLM"/>
    </source>
</evidence>
<dbReference type="GeneID" id="30908344"/>
<name>A0A1B1DXR9_9APIC</name>
<dbReference type="Proteomes" id="UP000092716">
    <property type="component" value="Chromosome 7"/>
</dbReference>
<accession>A0A1B1DXR9</accession>
<evidence type="ECO:0000313" key="3">
    <source>
        <dbReference type="Proteomes" id="UP000092716"/>
    </source>
</evidence>
<keyword evidence="3" id="KW-1185">Reference proteome</keyword>
<proteinExistence type="predicted"/>
<feature type="chain" id="PRO_5008521344" description="High molecular weight rhoptry protein 2" evidence="1">
    <location>
        <begin position="22"/>
        <end position="1383"/>
    </location>
</feature>
<dbReference type="VEuPathDB" id="PlasmoDB:PCOAH_00016180"/>
<protein>
    <recommendedName>
        <fullName evidence="4">High molecular weight rhoptry protein 2</fullName>
    </recommendedName>
</protein>
<dbReference type="EMBL" id="CP016245">
    <property type="protein sequence ID" value="ANQ07540.1"/>
    <property type="molecule type" value="Genomic_DNA"/>
</dbReference>
<organism evidence="2 3">
    <name type="scientific">Plasmodium coatneyi</name>
    <dbReference type="NCBI Taxonomy" id="208452"/>
    <lineage>
        <taxon>Eukaryota</taxon>
        <taxon>Sar</taxon>
        <taxon>Alveolata</taxon>
        <taxon>Apicomplexa</taxon>
        <taxon>Aconoidasida</taxon>
        <taxon>Haemosporida</taxon>
        <taxon>Plasmodiidae</taxon>
        <taxon>Plasmodium</taxon>
    </lineage>
</organism>
<dbReference type="OrthoDB" id="391866at2759"/>
<feature type="signal peptide" evidence="1">
    <location>
        <begin position="1"/>
        <end position="21"/>
    </location>
</feature>
<reference evidence="3" key="1">
    <citation type="submission" date="2016-06" db="EMBL/GenBank/DDBJ databases">
        <title>First high quality genome sequence of Plasmodium coatneyi using continuous long reads from single molecule, real-time sequencing.</title>
        <authorList>
            <person name="Chien J.-T."/>
            <person name="Pakala S.B."/>
            <person name="Geraldo J.A."/>
            <person name="Lapp S.A."/>
            <person name="Barnwell J.W."/>
            <person name="Kissinger J.C."/>
            <person name="Galinski M.R."/>
            <person name="Humphrey J.C."/>
        </authorList>
    </citation>
    <scope>NUCLEOTIDE SEQUENCE [LARGE SCALE GENOMIC DNA]</scope>
    <source>
        <strain evidence="3">Hackeri</strain>
    </source>
</reference>
<dbReference type="RefSeq" id="XP_019914235.1">
    <property type="nucleotide sequence ID" value="XM_020058427.1"/>
</dbReference>
<gene>
    <name evidence="2" type="ORF">PCOAH_00016180</name>
</gene>
<keyword evidence="1" id="KW-0732">Signal</keyword>